<comment type="caution">
    <text evidence="1">The sequence shown here is derived from an EMBL/GenBank/DDBJ whole genome shotgun (WGS) entry which is preliminary data.</text>
</comment>
<dbReference type="AlphaFoldDB" id="A0A7W6H242"/>
<accession>A0A7W6H242</accession>
<proteinExistence type="predicted"/>
<name>A0A7W6H242_9RHOB</name>
<sequence length="88" mass="9957">MFDSLHTKGCRDMGFASPRAADQHDVLGSQALARFKLQKMSHSPRCEIGARNIKCSRQRDQGVDIRNNREAIYQPGIPLRVYPRSVCV</sequence>
<evidence type="ECO:0000313" key="1">
    <source>
        <dbReference type="EMBL" id="MBB3995747.1"/>
    </source>
</evidence>
<dbReference type="Proteomes" id="UP000530268">
    <property type="component" value="Unassembled WGS sequence"/>
</dbReference>
<protein>
    <submittedName>
        <fullName evidence="1">Uncharacterized protein</fullName>
    </submittedName>
</protein>
<organism evidence="1 2">
    <name type="scientific">Sulfitobacter undariae</name>
    <dbReference type="NCBI Taxonomy" id="1563671"/>
    <lineage>
        <taxon>Bacteria</taxon>
        <taxon>Pseudomonadati</taxon>
        <taxon>Pseudomonadota</taxon>
        <taxon>Alphaproteobacteria</taxon>
        <taxon>Rhodobacterales</taxon>
        <taxon>Roseobacteraceae</taxon>
        <taxon>Sulfitobacter</taxon>
    </lineage>
</organism>
<dbReference type="EMBL" id="JACIEI010000019">
    <property type="protein sequence ID" value="MBB3995747.1"/>
    <property type="molecule type" value="Genomic_DNA"/>
</dbReference>
<reference evidence="1 2" key="1">
    <citation type="submission" date="2020-08" db="EMBL/GenBank/DDBJ databases">
        <title>Genomic Encyclopedia of Type Strains, Phase IV (KMG-IV): sequencing the most valuable type-strain genomes for metagenomic binning, comparative biology and taxonomic classification.</title>
        <authorList>
            <person name="Goeker M."/>
        </authorList>
    </citation>
    <scope>NUCLEOTIDE SEQUENCE [LARGE SCALE GENOMIC DNA]</scope>
    <source>
        <strain evidence="1 2">DSM 102234</strain>
    </source>
</reference>
<evidence type="ECO:0000313" key="2">
    <source>
        <dbReference type="Proteomes" id="UP000530268"/>
    </source>
</evidence>
<keyword evidence="2" id="KW-1185">Reference proteome</keyword>
<gene>
    <name evidence="1" type="ORF">GGR95_003411</name>
</gene>